<evidence type="ECO:0000256" key="6">
    <source>
        <dbReference type="RuleBase" id="RU003423"/>
    </source>
</evidence>
<dbReference type="KEGG" id="wci:WS105_0718"/>
<reference evidence="10" key="2">
    <citation type="submission" date="2014-08" db="EMBL/GenBank/DDBJ databases">
        <title>Complete genome of Weissella ceti strain WS74 isolated from diseased rainbow trout in Brazil.</title>
        <authorList>
            <person name="Figueiredo H.C.P."/>
            <person name="Leal C.A.G."/>
            <person name="Pereira F.L."/>
            <person name="Soares S.C."/>
            <person name="Dorella F.A."/>
            <person name="Carvalho A.F."/>
            <person name="Azevedo V.A.C."/>
        </authorList>
    </citation>
    <scope>NUCLEOTIDE SEQUENCE [LARGE SCALE GENOMIC DNA]</scope>
    <source>
        <strain evidence="10">WS74</strain>
    </source>
</reference>
<dbReference type="InterPro" id="IPR036625">
    <property type="entry name" value="E3-bd_dom_sf"/>
</dbReference>
<dbReference type="GO" id="GO:0031405">
    <property type="term" value="F:lipoic acid binding"/>
    <property type="evidence" value="ECO:0007669"/>
    <property type="project" value="TreeGrafter"/>
</dbReference>
<feature type="domain" description="Peripheral subunit-binding (PSBD)" evidence="8">
    <location>
        <begin position="129"/>
        <end position="166"/>
    </location>
</feature>
<dbReference type="PROSITE" id="PS50968">
    <property type="entry name" value="BIOTINYL_LIPOYL"/>
    <property type="match status" value="1"/>
</dbReference>
<dbReference type="Pfam" id="PF02817">
    <property type="entry name" value="E3_binding"/>
    <property type="match status" value="1"/>
</dbReference>
<dbReference type="EC" id="2.3.1.-" evidence="6"/>
<comment type="cofactor">
    <cofactor evidence="1 6">
        <name>(R)-lipoate</name>
        <dbReference type="ChEBI" id="CHEBI:83088"/>
    </cofactor>
</comment>
<dbReference type="Gene3D" id="2.40.50.100">
    <property type="match status" value="1"/>
</dbReference>
<dbReference type="Gene3D" id="3.30.559.10">
    <property type="entry name" value="Chloramphenicol acetyltransferase-like domain"/>
    <property type="match status" value="1"/>
</dbReference>
<evidence type="ECO:0000256" key="3">
    <source>
        <dbReference type="ARBA" id="ARBA00022679"/>
    </source>
</evidence>
<dbReference type="InterPro" id="IPR050743">
    <property type="entry name" value="2-oxoacid_DH_E2_comp"/>
</dbReference>
<evidence type="ECO:0000256" key="2">
    <source>
        <dbReference type="ARBA" id="ARBA00007317"/>
    </source>
</evidence>
<protein>
    <recommendedName>
        <fullName evidence="6">Dihydrolipoamide acetyltransferase component of pyruvate dehydrogenase complex</fullName>
        <ecNumber evidence="6">2.3.1.-</ecNumber>
    </recommendedName>
</protein>
<evidence type="ECO:0000256" key="1">
    <source>
        <dbReference type="ARBA" id="ARBA00001938"/>
    </source>
</evidence>
<dbReference type="Gene3D" id="4.10.320.10">
    <property type="entry name" value="E3-binding domain"/>
    <property type="match status" value="1"/>
</dbReference>
<dbReference type="AlphaFoldDB" id="A0A088GJP9"/>
<evidence type="ECO:0000313" key="10">
    <source>
        <dbReference type="Proteomes" id="UP000029079"/>
    </source>
</evidence>
<dbReference type="InterPro" id="IPR023213">
    <property type="entry name" value="CAT-like_dom_sf"/>
</dbReference>
<dbReference type="PANTHER" id="PTHR43178:SF5">
    <property type="entry name" value="LIPOAMIDE ACYLTRANSFERASE COMPONENT OF BRANCHED-CHAIN ALPHA-KETO ACID DEHYDROGENASE COMPLEX, MITOCHONDRIAL"/>
    <property type="match status" value="1"/>
</dbReference>
<evidence type="ECO:0000256" key="5">
    <source>
        <dbReference type="ARBA" id="ARBA00023315"/>
    </source>
</evidence>
<proteinExistence type="inferred from homology"/>
<dbReference type="FunFam" id="3.30.559.10:FF:000007">
    <property type="entry name" value="Dihydrolipoamide acetyltransferase component of pyruvate dehydrogenase complex"/>
    <property type="match status" value="1"/>
</dbReference>
<dbReference type="CDD" id="cd06849">
    <property type="entry name" value="lipoyl_domain"/>
    <property type="match status" value="1"/>
</dbReference>
<dbReference type="SUPFAM" id="SSF52777">
    <property type="entry name" value="CoA-dependent acyltransferases"/>
    <property type="match status" value="1"/>
</dbReference>
<dbReference type="PROSITE" id="PS51826">
    <property type="entry name" value="PSBD"/>
    <property type="match status" value="1"/>
</dbReference>
<dbReference type="InterPro" id="IPR001078">
    <property type="entry name" value="2-oxoacid_DH_actylTfrase"/>
</dbReference>
<feature type="domain" description="Lipoyl-binding" evidence="7">
    <location>
        <begin position="2"/>
        <end position="77"/>
    </location>
</feature>
<reference evidence="9 10" key="1">
    <citation type="journal article" date="2014" name="Genome Announc.">
        <title>Complete Genome Sequences of Fish Pathogenic Weissella ceti Strains WS74 and WS105.</title>
        <authorList>
            <person name="Figueiredo H.C."/>
            <person name="Leal C.A."/>
            <person name="Dorella F.A."/>
            <person name="Carvalho A.F."/>
            <person name="Soares S.C."/>
            <person name="Pereira F.L."/>
            <person name="Azevedo V.A."/>
        </authorList>
    </citation>
    <scope>NUCLEOTIDE SEQUENCE [LARGE SCALE GENOMIC DNA]</scope>
    <source>
        <strain evidence="9 10">WS74</strain>
    </source>
</reference>
<evidence type="ECO:0000256" key="4">
    <source>
        <dbReference type="ARBA" id="ARBA00022823"/>
    </source>
</evidence>
<keyword evidence="5 6" id="KW-0012">Acyltransferase</keyword>
<dbReference type="EMBL" id="CP009223">
    <property type="protein sequence ID" value="AIM62910.1"/>
    <property type="molecule type" value="Genomic_DNA"/>
</dbReference>
<accession>A0A088GJP9</accession>
<dbReference type="GO" id="GO:0005737">
    <property type="term" value="C:cytoplasm"/>
    <property type="evidence" value="ECO:0007669"/>
    <property type="project" value="TreeGrafter"/>
</dbReference>
<dbReference type="PANTHER" id="PTHR43178">
    <property type="entry name" value="DIHYDROLIPOAMIDE ACETYLTRANSFERASE COMPONENT OF PYRUVATE DEHYDROGENASE COMPLEX"/>
    <property type="match status" value="1"/>
</dbReference>
<dbReference type="RefSeq" id="WP_009765248.1">
    <property type="nucleotide sequence ID" value="NZ_CP009223.1"/>
</dbReference>
<dbReference type="Pfam" id="PF00198">
    <property type="entry name" value="2-oxoacid_dh"/>
    <property type="match status" value="1"/>
</dbReference>
<dbReference type="InterPro" id="IPR000089">
    <property type="entry name" value="Biotin_lipoyl"/>
</dbReference>
<dbReference type="GO" id="GO:0016407">
    <property type="term" value="F:acetyltransferase activity"/>
    <property type="evidence" value="ECO:0007669"/>
    <property type="project" value="TreeGrafter"/>
</dbReference>
<dbReference type="Pfam" id="PF00364">
    <property type="entry name" value="Biotin_lipoyl"/>
    <property type="match status" value="1"/>
</dbReference>
<gene>
    <name evidence="9" type="ORF">WS74_0658</name>
</gene>
<dbReference type="PATRIC" id="fig|759620.7.peg.682"/>
<dbReference type="Proteomes" id="UP000029079">
    <property type="component" value="Chromosome"/>
</dbReference>
<organism evidence="9 10">
    <name type="scientific">Weissella ceti</name>
    <dbReference type="NCBI Taxonomy" id="759620"/>
    <lineage>
        <taxon>Bacteria</taxon>
        <taxon>Bacillati</taxon>
        <taxon>Bacillota</taxon>
        <taxon>Bacilli</taxon>
        <taxon>Lactobacillales</taxon>
        <taxon>Lactobacillaceae</taxon>
        <taxon>Weissella</taxon>
    </lineage>
</organism>
<sequence length="435" mass="46037">MTKIFTMPDIGEGMAEGEIANWLVKVGDVLEPESEVAEVQNDKLLQEILSPFGGQVTKLFVDAGTVVKVGEPLIEFDGDGSGDSVAVETPAVEEVPAEPVAAPVTENVAPTAEPTGTTGVQTNGNGTVMAMPAVRQYARQNNVDLTTIVPTGRHGHITMQDVQNPTAAAPAVTETPVVESMATVNVANDTPVTPTAPVVDGQGQYRETMSPMRKAIANNMVHQTTTIPHVTLMDEVDVTKLVAHRAAFKELMAKEDIKLTYLPYIAKALAAVANRFPMLNAHADMATNEVVFNENVNLGIAVSVPDGLVVPSINNAQGKSIKTMAVEIADLASRARDNKLKPGEMGNSTISISNIGSAGGGFFTPVINTNEAAILGVGRIYEAPTVNAEGEIVVGQMLRLSLSFDHRLIDGVMAQQAMNMLKSMLADPAMMLMEV</sequence>
<evidence type="ECO:0000313" key="9">
    <source>
        <dbReference type="EMBL" id="AIM62910.1"/>
    </source>
</evidence>
<keyword evidence="3 6" id="KW-0808">Transferase</keyword>
<name>A0A088GJP9_9LACO</name>
<dbReference type="SUPFAM" id="SSF51230">
    <property type="entry name" value="Single hybrid motif"/>
    <property type="match status" value="1"/>
</dbReference>
<dbReference type="InterPro" id="IPR004167">
    <property type="entry name" value="PSBD"/>
</dbReference>
<dbReference type="KEGG" id="wct:WS74_0658"/>
<comment type="similarity">
    <text evidence="2 6">Belongs to the 2-oxoacid dehydrogenase family.</text>
</comment>
<evidence type="ECO:0000259" key="8">
    <source>
        <dbReference type="PROSITE" id="PS51826"/>
    </source>
</evidence>
<dbReference type="SUPFAM" id="SSF47005">
    <property type="entry name" value="Peripheral subunit-binding domain of 2-oxo acid dehydrogenase complex"/>
    <property type="match status" value="1"/>
</dbReference>
<keyword evidence="10" id="KW-1185">Reference proteome</keyword>
<evidence type="ECO:0000259" key="7">
    <source>
        <dbReference type="PROSITE" id="PS50968"/>
    </source>
</evidence>
<dbReference type="InterPro" id="IPR011053">
    <property type="entry name" value="Single_hybrid_motif"/>
</dbReference>
<dbReference type="STRING" id="759620.WS105_0718"/>
<keyword evidence="4 6" id="KW-0450">Lipoyl</keyword>